<dbReference type="EMBL" id="OU900095">
    <property type="protein sequence ID" value="CAG9858377.1"/>
    <property type="molecule type" value="Genomic_DNA"/>
</dbReference>
<protein>
    <submittedName>
        <fullName evidence="4">Uncharacterized protein</fullName>
    </submittedName>
</protein>
<evidence type="ECO:0000256" key="1">
    <source>
        <dbReference type="PROSITE-ProRule" id="PRU01363"/>
    </source>
</evidence>
<name>A0A9N9TL20_PHYSR</name>
<dbReference type="SUPFAM" id="SSF53901">
    <property type="entry name" value="Thiolase-like"/>
    <property type="match status" value="2"/>
</dbReference>
<dbReference type="GO" id="GO:0016491">
    <property type="term" value="F:oxidoreductase activity"/>
    <property type="evidence" value="ECO:0007669"/>
    <property type="project" value="InterPro"/>
</dbReference>
<dbReference type="InterPro" id="IPR001227">
    <property type="entry name" value="Ac_transferase_dom_sf"/>
</dbReference>
<dbReference type="InterPro" id="IPR042104">
    <property type="entry name" value="PKS_dehydratase_sf"/>
</dbReference>
<dbReference type="InterPro" id="IPR014030">
    <property type="entry name" value="Ketoacyl_synth_N"/>
</dbReference>
<dbReference type="Gene3D" id="3.40.50.1820">
    <property type="entry name" value="alpha/beta hydrolase"/>
    <property type="match status" value="1"/>
</dbReference>
<dbReference type="SMART" id="SM00829">
    <property type="entry name" value="PKS_ER"/>
    <property type="match status" value="1"/>
</dbReference>
<evidence type="ECO:0000313" key="5">
    <source>
        <dbReference type="Proteomes" id="UP001153712"/>
    </source>
</evidence>
<dbReference type="Proteomes" id="UP001153712">
    <property type="component" value="Chromosome 2"/>
</dbReference>
<reference evidence="4" key="1">
    <citation type="submission" date="2022-01" db="EMBL/GenBank/DDBJ databases">
        <authorList>
            <person name="King R."/>
        </authorList>
    </citation>
    <scope>NUCLEOTIDE SEQUENCE</scope>
</reference>
<dbReference type="SUPFAM" id="SSF55048">
    <property type="entry name" value="Probable ACP-binding domain of malonyl-CoA ACP transacylase"/>
    <property type="match status" value="1"/>
</dbReference>
<evidence type="ECO:0000259" key="2">
    <source>
        <dbReference type="PROSITE" id="PS52004"/>
    </source>
</evidence>
<evidence type="ECO:0000259" key="3">
    <source>
        <dbReference type="PROSITE" id="PS52019"/>
    </source>
</evidence>
<feature type="region of interest" description="N-terminal hotdog fold" evidence="1">
    <location>
        <begin position="833"/>
        <end position="953"/>
    </location>
</feature>
<feature type="domain" description="PKS/mFAS DH" evidence="3">
    <location>
        <begin position="833"/>
        <end position="1108"/>
    </location>
</feature>
<gene>
    <name evidence="4" type="ORF">PHYEVI_LOCUS4766</name>
</gene>
<feature type="region of interest" description="C-terminal hotdog fold" evidence="1">
    <location>
        <begin position="967"/>
        <end position="1108"/>
    </location>
</feature>
<dbReference type="GO" id="GO:0006633">
    <property type="term" value="P:fatty acid biosynthetic process"/>
    <property type="evidence" value="ECO:0007669"/>
    <property type="project" value="TreeGrafter"/>
</dbReference>
<dbReference type="InterPro" id="IPR016039">
    <property type="entry name" value="Thiolase-like"/>
</dbReference>
<dbReference type="PANTHER" id="PTHR43775">
    <property type="entry name" value="FATTY ACID SYNTHASE"/>
    <property type="match status" value="1"/>
</dbReference>
<dbReference type="OrthoDB" id="329835at2759"/>
<comment type="caution">
    <text evidence="1">Lacks conserved residue(s) required for the propagation of feature annotation.</text>
</comment>
<dbReference type="SUPFAM" id="SSF52151">
    <property type="entry name" value="FabD/lysophospholipase-like"/>
    <property type="match status" value="1"/>
</dbReference>
<dbReference type="SUPFAM" id="SSF53474">
    <property type="entry name" value="alpha/beta-Hydrolases"/>
    <property type="match status" value="1"/>
</dbReference>
<dbReference type="Gene3D" id="3.40.366.10">
    <property type="entry name" value="Malonyl-Coenzyme A Acyl Carrier Protein, domain 2"/>
    <property type="match status" value="1"/>
</dbReference>
<dbReference type="InterPro" id="IPR032821">
    <property type="entry name" value="PKS_assoc"/>
</dbReference>
<dbReference type="Pfam" id="PF00698">
    <property type="entry name" value="Acyl_transf_1"/>
    <property type="match status" value="1"/>
</dbReference>
<accession>A0A9N9TL20</accession>
<dbReference type="InterPro" id="IPR014031">
    <property type="entry name" value="Ketoacyl_synth_C"/>
</dbReference>
<dbReference type="PROSITE" id="PS52019">
    <property type="entry name" value="PKS_MFAS_DH"/>
    <property type="match status" value="1"/>
</dbReference>
<dbReference type="CDD" id="cd05195">
    <property type="entry name" value="enoyl_red"/>
    <property type="match status" value="1"/>
</dbReference>
<sequence length="2128" mass="237408">MDTVPDDVVISGIGGSYPQCDNTEEFKNKLFENKYLVQPKWPENKERSNLVGCVESNYFDNSYFGIHRQQCFFMDPMHRLVLEATFQALLDAGVNPAEVRGQRIGVFIGSTIGENDQLFMESVVSGFGVTGHARAMLANRVSYWLNLKGPSVAYDANWISGIEVLRLAYYAIKTGQCDSVIVGTANLAQHEEFQVMYNDLGVLSLDGSTKAYDANGSGYARSEGVVAFYVQRASKARRHYASVVHAASRFDGTNPGGFLDVGTDQMVEFLEEFYKKSPVKPTEIDFIEGHGCGLKNIDKAELEALEKIYCKNRPSPVPVGSVKTVTGHAEPTAAMFSIVKTIVAMETGVVPATLQVEEPNPEIKPLRDGSIELVTTNKKMSINYAAVNALGTGAHFGHLILKANPKAKKPLKPVELPTLLIASTRTEEGIMKILETFKQKPKDPEYYKLVHDVFSKSIQGHLYRGYLLMGEEDTKQDIINHMGNKRPIWFVYSGMGSQWNGMLGDLMKIETFAESIGKCCKILEKKGIDLMRILSDQENGIFDNILNCFVGIAAMQIALTDVLTVLGIVPDGIIGHSVGELGCAYADGCMTAEQMILSSYSRGRASVEATLIQGMMAAIGLGYNQIKDRLPPTIEVACRNGSDSCTISGPAEDMERFVESLQSQGVFAKLVNVANIAYHSRYIKPAAPLLLKYLKEILTKPMPRSSKWISTSNAESNWDSDLARHSSAEYHTNNLLSAVLFEEGTKHIPKDSVLIEIAPHGLLQAILKRSVKECTSIPLTKRGAKSSAEFLLNSLGKMYLAGLDMQLANIYPKIEYPVSRNTPSLSDLVHWNHSETWSRTDDAQKNVMGVRNVDINVNSDEFVHCLNHKIHDQAILPITSYLDIIMNITDDAFTGYGVVLENIHVKKNLALPKIGFVPLYAMMQHGSGEFEIFSGSELVMKGRITVVEEKADMGELESLDIPVNDKSVQLSQGDVYTEFGHRGYQLEDRYKGIKGMILSQKGSKTAVKWTKRWQDLVESMIQQQLFVSGERNQEVCMPRYIQKISIVFGALPTSDDADANVDFEYATKTISAPGVEIFDLRTAPCNKKELEVKLDSFNMIALEDAESKNIQSVIEQTIQLAISNFKGSATDKIFVTELETLNSLQDDIKTFIATNKTNINYTCIKEKKQMILVEKYPQLFVYNDFVTPDVLSILSNSSTLFMITKAKMDQKFDSKVSVVARFRSGQDHYAIFKKAVSTKPNVIHINDTPVTLKDIEKKATWVKELVNNTKQDPNQPTLLVSPNVPVEGFLNFLKGVRALTSTQNISVFYNLDQNPSSLGTAIEKDLSLSILKDGRWYSYVPLTLKLDETGEMKASRVPIIENKQISYISLNLKDETVTPELKNRNEIGNIDYSGVTKTGQRVMGLAYLDKENSKLVVDDVLTWEVPQDFTLDDAVTIPHAYVSAYYMLIVKARLKHGEPVLIHAGCSPIGLAAMSIAYSYGCEIFTTVSTVRQKVFLQKQYVFLKPKNILFAADASFEAEVMTATAGTGVKVVLNCLSGNLLKCSFNCMAEFGRFIQYCKYDVEEGTTVGMSVFLRNVDFCHVDLQNVFHQDGDLKKELRDLIQEGFKKFVVRPLKKEIINHHNISQIMRKLESPDTIGKLIISAVNNFNVNKLNVNEPHRFACGSKYTYLIYGGSADNWLHVAEWLVHRGAKKIIISSDGRLVENHLQRRLSILENYYGADLITASHNGPSESNAHQLLAEVVNLGDIHVTFILSDENSVVQYFDEALRKVAPKATLVNITKSSNAVCYKRAMSGYSGINIEMPDQEDIQRVVASLDIVLSSDSNDVVIERYRSDDSSVNSSKAVINDISKLIPKIDDIIQRQKNAPSEPDLLQVVTEGPAEIRELIPVFIIPGLAGNKELEIFTRNLLYPTFYAVYPSAPWPLEKLAEVFAQKMSEVYRKEIYNIVSTSSGGPLAILIAKQLAKRNATLTLFFIDSAPVRIQQGFKNLLGDDGVEFEVDLLRMAFKINDMEIIQPLKSCASFEDRVKLLVGRVEKTDKEKSLIEKGLLVVKDFIDRVKSFEWREEAIAAGQIHVLVPEDCSIFDYYGMTSYFKSLPTVTKMAGDHISIIKNPDTQEYVNNHHYQIY</sequence>
<dbReference type="InterPro" id="IPR014043">
    <property type="entry name" value="Acyl_transferase_dom"/>
</dbReference>
<dbReference type="CDD" id="cd00833">
    <property type="entry name" value="PKS"/>
    <property type="match status" value="1"/>
</dbReference>
<dbReference type="SMART" id="SM00827">
    <property type="entry name" value="PKS_AT"/>
    <property type="match status" value="1"/>
</dbReference>
<dbReference type="InterPro" id="IPR011032">
    <property type="entry name" value="GroES-like_sf"/>
</dbReference>
<dbReference type="Pfam" id="PF00109">
    <property type="entry name" value="ketoacyl-synt"/>
    <property type="match status" value="1"/>
</dbReference>
<dbReference type="Gene3D" id="3.30.70.3290">
    <property type="match status" value="1"/>
</dbReference>
<dbReference type="InterPro" id="IPR016036">
    <property type="entry name" value="Malonyl_transacylase_ACP-bd"/>
</dbReference>
<dbReference type="Gene3D" id="3.90.180.10">
    <property type="entry name" value="Medium-chain alcohol dehydrogenases, catalytic domain"/>
    <property type="match status" value="1"/>
</dbReference>
<keyword evidence="5" id="KW-1185">Reference proteome</keyword>
<dbReference type="InterPro" id="IPR029058">
    <property type="entry name" value="AB_hydrolase_fold"/>
</dbReference>
<dbReference type="InterPro" id="IPR036291">
    <property type="entry name" value="NAD(P)-bd_dom_sf"/>
</dbReference>
<dbReference type="Gene3D" id="3.40.47.10">
    <property type="match status" value="1"/>
</dbReference>
<dbReference type="InterPro" id="IPR050091">
    <property type="entry name" value="PKS_NRPS_Biosynth_Enz"/>
</dbReference>
<evidence type="ECO:0000313" key="4">
    <source>
        <dbReference type="EMBL" id="CAG9858377.1"/>
    </source>
</evidence>
<dbReference type="GO" id="GO:0004312">
    <property type="term" value="F:fatty acid synthase activity"/>
    <property type="evidence" value="ECO:0007669"/>
    <property type="project" value="TreeGrafter"/>
</dbReference>
<dbReference type="InterPro" id="IPR020843">
    <property type="entry name" value="ER"/>
</dbReference>
<dbReference type="PANTHER" id="PTHR43775:SF23">
    <property type="entry name" value="FATTY ACID SYNTHASE 3"/>
    <property type="match status" value="1"/>
</dbReference>
<dbReference type="SUPFAM" id="SSF50129">
    <property type="entry name" value="GroES-like"/>
    <property type="match status" value="1"/>
</dbReference>
<dbReference type="InterPro" id="IPR049900">
    <property type="entry name" value="PKS_mFAS_DH"/>
</dbReference>
<dbReference type="Pfam" id="PF02801">
    <property type="entry name" value="Ketoacyl-synt_C"/>
    <property type="match status" value="1"/>
</dbReference>
<dbReference type="PROSITE" id="PS52004">
    <property type="entry name" value="KS3_2"/>
    <property type="match status" value="1"/>
</dbReference>
<dbReference type="SUPFAM" id="SSF51735">
    <property type="entry name" value="NAD(P)-binding Rossmann-fold domains"/>
    <property type="match status" value="1"/>
</dbReference>
<organism evidence="4 5">
    <name type="scientific">Phyllotreta striolata</name>
    <name type="common">Striped flea beetle</name>
    <name type="synonym">Crioceris striolata</name>
    <dbReference type="NCBI Taxonomy" id="444603"/>
    <lineage>
        <taxon>Eukaryota</taxon>
        <taxon>Metazoa</taxon>
        <taxon>Ecdysozoa</taxon>
        <taxon>Arthropoda</taxon>
        <taxon>Hexapoda</taxon>
        <taxon>Insecta</taxon>
        <taxon>Pterygota</taxon>
        <taxon>Neoptera</taxon>
        <taxon>Endopterygota</taxon>
        <taxon>Coleoptera</taxon>
        <taxon>Polyphaga</taxon>
        <taxon>Cucujiformia</taxon>
        <taxon>Chrysomeloidea</taxon>
        <taxon>Chrysomelidae</taxon>
        <taxon>Galerucinae</taxon>
        <taxon>Alticini</taxon>
        <taxon>Phyllotreta</taxon>
    </lineage>
</organism>
<dbReference type="Pfam" id="PF16197">
    <property type="entry name" value="KAsynt_C_assoc"/>
    <property type="match status" value="1"/>
</dbReference>
<proteinExistence type="predicted"/>
<dbReference type="SMART" id="SM00825">
    <property type="entry name" value="PKS_KS"/>
    <property type="match status" value="1"/>
</dbReference>
<dbReference type="InterPro" id="IPR016035">
    <property type="entry name" value="Acyl_Trfase/lysoPLipase"/>
</dbReference>
<feature type="domain" description="Ketosynthase family 3 (KS3)" evidence="2">
    <location>
        <begin position="5"/>
        <end position="403"/>
    </location>
</feature>
<dbReference type="Gene3D" id="3.10.129.110">
    <property type="entry name" value="Polyketide synthase dehydratase"/>
    <property type="match status" value="1"/>
</dbReference>
<dbReference type="InterPro" id="IPR020841">
    <property type="entry name" value="PKS_Beta-ketoAc_synthase_dom"/>
</dbReference>